<keyword evidence="2" id="KW-1185">Reference proteome</keyword>
<dbReference type="PANTHER" id="PTHR35850:SF2">
    <property type="entry name" value="TYPE VI SECRETION SYSTEM CONTRACTILE SHEATH SMALL SUBUNIT"/>
    <property type="match status" value="1"/>
</dbReference>
<dbReference type="EMBL" id="BANB01000249">
    <property type="protein sequence ID" value="GAN77171.1"/>
    <property type="molecule type" value="Genomic_DNA"/>
</dbReference>
<dbReference type="InterPro" id="IPR008312">
    <property type="entry name" value="T6SS_TssB1"/>
</dbReference>
<dbReference type="AlphaFoldDB" id="A0A0D6P771"/>
<evidence type="ECO:0000313" key="1">
    <source>
        <dbReference type="EMBL" id="GAN77171.1"/>
    </source>
</evidence>
<reference evidence="1 2" key="1">
    <citation type="submission" date="2012-11" db="EMBL/GenBank/DDBJ databases">
        <title>Whole genome sequence of Acidisphaera rubrifaciens HS-AP3.</title>
        <authorList>
            <person name="Azuma Y."/>
            <person name="Higashiura N."/>
            <person name="Hirakawa H."/>
            <person name="Matsushita K."/>
        </authorList>
    </citation>
    <scope>NUCLEOTIDE SEQUENCE [LARGE SCALE GENOMIC DNA]</scope>
    <source>
        <strain evidence="1 2">HS-AP3</strain>
    </source>
</reference>
<evidence type="ECO:0008006" key="3">
    <source>
        <dbReference type="Google" id="ProtNLM"/>
    </source>
</evidence>
<evidence type="ECO:0000313" key="2">
    <source>
        <dbReference type="Proteomes" id="UP000032680"/>
    </source>
</evidence>
<gene>
    <name evidence="1" type="ORF">Asru_0249_02</name>
</gene>
<dbReference type="NCBIfam" id="TIGR03358">
    <property type="entry name" value="VI_chp_5"/>
    <property type="match status" value="1"/>
</dbReference>
<comment type="caution">
    <text evidence="1">The sequence shown here is derived from an EMBL/GenBank/DDBJ whole genome shotgun (WGS) entry which is preliminary data.</text>
</comment>
<dbReference type="Pfam" id="PF05591">
    <property type="entry name" value="T6SS_VipA"/>
    <property type="match status" value="1"/>
</dbReference>
<name>A0A0D6P771_9PROT</name>
<dbReference type="PIRSF" id="PIRSF028301">
    <property type="entry name" value="UCP028301"/>
    <property type="match status" value="1"/>
</dbReference>
<dbReference type="OrthoDB" id="9789942at2"/>
<proteinExistence type="predicted"/>
<protein>
    <recommendedName>
        <fullName evidence="3">Type VI secretion system contractile sheath small subunit</fullName>
    </recommendedName>
</protein>
<dbReference type="PANTHER" id="PTHR35850">
    <property type="entry name" value="CYTOPLASMIC PROTEIN-RELATED"/>
    <property type="match status" value="1"/>
</dbReference>
<sequence length="164" mass="18347">MAQDSSIAPKERVNIRYKPATGDAREEIELPHKLLVIGDFTLRQDDTPVEERKRVSINKDNFDEVMRSQQIALDVKVPNKLSEEADPGEMALHLQVNTLKDLEPESVATQIPEVKQLLELRAALTALKGPLGNIPGFRKTIERILSDAALREKLMSEINATPQS</sequence>
<dbReference type="Proteomes" id="UP000032680">
    <property type="component" value="Unassembled WGS sequence"/>
</dbReference>
<dbReference type="RefSeq" id="WP_048861165.1">
    <property type="nucleotide sequence ID" value="NZ_BANB01000249.1"/>
</dbReference>
<accession>A0A0D6P771</accession>
<organism evidence="1 2">
    <name type="scientific">Acidisphaera rubrifaciens HS-AP3</name>
    <dbReference type="NCBI Taxonomy" id="1231350"/>
    <lineage>
        <taxon>Bacteria</taxon>
        <taxon>Pseudomonadati</taxon>
        <taxon>Pseudomonadota</taxon>
        <taxon>Alphaproteobacteria</taxon>
        <taxon>Acetobacterales</taxon>
        <taxon>Acetobacteraceae</taxon>
        <taxon>Acidisphaera</taxon>
    </lineage>
</organism>